<dbReference type="HOGENOM" id="CLU_2437166_0_0_10"/>
<gene>
    <name evidence="1" type="ORF">PI23P_05257</name>
</gene>
<reference evidence="1 2" key="1">
    <citation type="submission" date="2006-02" db="EMBL/GenBank/DDBJ databases">
        <authorList>
            <person name="Murray A."/>
            <person name="Staley J."/>
            <person name="Ferriera S."/>
            <person name="Johnson J."/>
            <person name="Kravitz S."/>
            <person name="Halpern A."/>
            <person name="Remington K."/>
            <person name="Beeson K."/>
            <person name="Tran B."/>
            <person name="Rogers Y.-H."/>
            <person name="Friedman R."/>
            <person name="Venter J.C."/>
        </authorList>
    </citation>
    <scope>NUCLEOTIDE SEQUENCE [LARGE SCALE GENOMIC DNA]</scope>
    <source>
        <strain evidence="1 2">23-P</strain>
    </source>
</reference>
<proteinExistence type="predicted"/>
<evidence type="ECO:0000313" key="1">
    <source>
        <dbReference type="EMBL" id="EAR13879.1"/>
    </source>
</evidence>
<sequence>MEVKETVLRKVRILITNQFDSPEEALCFFDSENEGRLKKHELKKMLRAGVINDFISAGVGNALLKGCDISSDETINWEEFKKEIYEYEAKAQLKILGT</sequence>
<protein>
    <submittedName>
        <fullName evidence="1">GTP-binding protein LepA</fullName>
    </submittedName>
</protein>
<dbReference type="eggNOG" id="COG5126">
    <property type="taxonomic scope" value="Bacteria"/>
</dbReference>
<dbReference type="STRING" id="313594.PI23P_05257"/>
<keyword evidence="2" id="KW-1185">Reference proteome</keyword>
<dbReference type="OrthoDB" id="1443945at2"/>
<dbReference type="EMBL" id="AAOG01000001">
    <property type="protein sequence ID" value="EAR13879.1"/>
    <property type="molecule type" value="Genomic_DNA"/>
</dbReference>
<dbReference type="Proteomes" id="UP000003053">
    <property type="component" value="Unassembled WGS sequence"/>
</dbReference>
<name>A4BY38_9FLAO</name>
<organism evidence="1 2">
    <name type="scientific">Polaribacter irgensii 23-P</name>
    <dbReference type="NCBI Taxonomy" id="313594"/>
    <lineage>
        <taxon>Bacteria</taxon>
        <taxon>Pseudomonadati</taxon>
        <taxon>Bacteroidota</taxon>
        <taxon>Flavobacteriia</taxon>
        <taxon>Flavobacteriales</taxon>
        <taxon>Flavobacteriaceae</taxon>
    </lineage>
</organism>
<dbReference type="AlphaFoldDB" id="A4BY38"/>
<comment type="caution">
    <text evidence="1">The sequence shown here is derived from an EMBL/GenBank/DDBJ whole genome shotgun (WGS) entry which is preliminary data.</text>
</comment>
<evidence type="ECO:0000313" key="2">
    <source>
        <dbReference type="Proteomes" id="UP000003053"/>
    </source>
</evidence>
<accession>A4BY38</accession>
<dbReference type="RefSeq" id="WP_004569677.1">
    <property type="nucleotide sequence ID" value="NZ_CH724148.1"/>
</dbReference>
<dbReference type="Gene3D" id="1.10.238.10">
    <property type="entry name" value="EF-hand"/>
    <property type="match status" value="1"/>
</dbReference>
<dbReference type="SUPFAM" id="SSF47473">
    <property type="entry name" value="EF-hand"/>
    <property type="match status" value="1"/>
</dbReference>
<dbReference type="InterPro" id="IPR011992">
    <property type="entry name" value="EF-hand-dom_pair"/>
</dbReference>